<proteinExistence type="predicted"/>
<evidence type="ECO:0000256" key="1">
    <source>
        <dbReference type="SAM" id="SignalP"/>
    </source>
</evidence>
<protein>
    <recommendedName>
        <fullName evidence="4">Methyltransferase</fullName>
    </recommendedName>
</protein>
<feature type="chain" id="PRO_5012377851" description="Methyltransferase" evidence="1">
    <location>
        <begin position="19"/>
        <end position="243"/>
    </location>
</feature>
<evidence type="ECO:0000313" key="3">
    <source>
        <dbReference type="Proteomes" id="UP000216991"/>
    </source>
</evidence>
<accession>A0A255YQ18</accession>
<sequence>MTMRAVMLAGLATLLVAAAPDVVSAPGRPEAMVKLDEGRKPAAVLAQSLIGSGARVMDVMAGQGYYSELLARWVGPKGKVFAVEPVSYMDDPKTAAAWDALKKRNANVELIVGAPGEAAMPDKLDAAFYHLTYHDLYWQSEKFKYPRTDVDAYNARLFAALKPGGVVIIIDHYGVPGMDSRAQADKTHRIDADVVKADMARAGFRFAGSVPILEMTGDDPTKLVFDPSLRGKTNRFYYRFVKP</sequence>
<dbReference type="OrthoDB" id="9342567at2"/>
<organism evidence="2 3">
    <name type="scientific">Sandarakinorhabdus cyanobacteriorum</name>
    <dbReference type="NCBI Taxonomy" id="1981098"/>
    <lineage>
        <taxon>Bacteria</taxon>
        <taxon>Pseudomonadati</taxon>
        <taxon>Pseudomonadota</taxon>
        <taxon>Alphaproteobacteria</taxon>
        <taxon>Sphingomonadales</taxon>
        <taxon>Sphingosinicellaceae</taxon>
        <taxon>Sandarakinorhabdus</taxon>
    </lineage>
</organism>
<feature type="signal peptide" evidence="1">
    <location>
        <begin position="1"/>
        <end position="18"/>
    </location>
</feature>
<comment type="caution">
    <text evidence="2">The sequence shown here is derived from an EMBL/GenBank/DDBJ whole genome shotgun (WGS) entry which is preliminary data.</text>
</comment>
<keyword evidence="1" id="KW-0732">Signal</keyword>
<keyword evidence="3" id="KW-1185">Reference proteome</keyword>
<gene>
    <name evidence="2" type="ORF">CHU93_04215</name>
</gene>
<dbReference type="Gene3D" id="3.40.50.150">
    <property type="entry name" value="Vaccinia Virus protein VP39"/>
    <property type="match status" value="1"/>
</dbReference>
<dbReference type="EMBL" id="NOXT01000086">
    <property type="protein sequence ID" value="OYQ31313.1"/>
    <property type="molecule type" value="Genomic_DNA"/>
</dbReference>
<evidence type="ECO:0000313" key="2">
    <source>
        <dbReference type="EMBL" id="OYQ31313.1"/>
    </source>
</evidence>
<dbReference type="Proteomes" id="UP000216991">
    <property type="component" value="Unassembled WGS sequence"/>
</dbReference>
<name>A0A255YQ18_9SPHN</name>
<dbReference type="AlphaFoldDB" id="A0A255YQ18"/>
<dbReference type="RefSeq" id="WP_094472905.1">
    <property type="nucleotide sequence ID" value="NZ_NOXT01000086.1"/>
</dbReference>
<dbReference type="SUPFAM" id="SSF53335">
    <property type="entry name" value="S-adenosyl-L-methionine-dependent methyltransferases"/>
    <property type="match status" value="1"/>
</dbReference>
<dbReference type="InterPro" id="IPR029063">
    <property type="entry name" value="SAM-dependent_MTases_sf"/>
</dbReference>
<reference evidence="2 3" key="1">
    <citation type="submission" date="2017-07" db="EMBL/GenBank/DDBJ databases">
        <title>Sandarakinorhabdus cyanobacteriorum sp. nov., a novel bacterium isolated from cyanobacterial aggregates in a eutrophic lake.</title>
        <authorList>
            <person name="Cai H."/>
        </authorList>
    </citation>
    <scope>NUCLEOTIDE SEQUENCE [LARGE SCALE GENOMIC DNA]</scope>
    <source>
        <strain evidence="2 3">TH057</strain>
    </source>
</reference>
<evidence type="ECO:0008006" key="4">
    <source>
        <dbReference type="Google" id="ProtNLM"/>
    </source>
</evidence>